<sequence>MQSKTSLGIFRFLAGFVSVYHFILGLIGTFASSETVVWVVNRVYGVNPTVDAQFVYLSKFIAAYMIVFAVATAILAWKPIEYRKLVWVPITLFTIRVIERIVFFGLLTEAFQITMARNLQVVIPIAILAIALYYFRPREGATY</sequence>
<keyword evidence="1" id="KW-0812">Transmembrane</keyword>
<keyword evidence="1" id="KW-0472">Membrane</keyword>
<keyword evidence="1" id="KW-1133">Transmembrane helix</keyword>
<dbReference type="Proteomes" id="UP000229794">
    <property type="component" value="Unassembled WGS sequence"/>
</dbReference>
<proteinExistence type="predicted"/>
<reference evidence="2 3" key="1">
    <citation type="submission" date="2017-09" db="EMBL/GenBank/DDBJ databases">
        <title>Depth-based differentiation of microbial function through sediment-hosted aquifers and enrichment of novel symbionts in the deep terrestrial subsurface.</title>
        <authorList>
            <person name="Probst A.J."/>
            <person name="Ladd B."/>
            <person name="Jarett J.K."/>
            <person name="Geller-Mcgrath D.E."/>
            <person name="Sieber C.M."/>
            <person name="Emerson J.B."/>
            <person name="Anantharaman K."/>
            <person name="Thomas B.C."/>
            <person name="Malmstrom R."/>
            <person name="Stieglmeier M."/>
            <person name="Klingl A."/>
            <person name="Woyke T."/>
            <person name="Ryan C.M."/>
            <person name="Banfield J.F."/>
        </authorList>
    </citation>
    <scope>NUCLEOTIDE SEQUENCE [LARGE SCALE GENOMIC DNA]</scope>
    <source>
        <strain evidence="2">CG22_combo_CG10-13_8_21_14_all_42_17</strain>
    </source>
</reference>
<feature type="transmembrane region" description="Helical" evidence="1">
    <location>
        <begin position="86"/>
        <end position="107"/>
    </location>
</feature>
<name>A0A2H0BEZ5_9BACT</name>
<feature type="transmembrane region" description="Helical" evidence="1">
    <location>
        <begin position="119"/>
        <end position="135"/>
    </location>
</feature>
<evidence type="ECO:0000256" key="1">
    <source>
        <dbReference type="SAM" id="Phobius"/>
    </source>
</evidence>
<dbReference type="AlphaFoldDB" id="A0A2H0BEZ5"/>
<dbReference type="EMBL" id="PCST01000029">
    <property type="protein sequence ID" value="PIP55600.1"/>
    <property type="molecule type" value="Genomic_DNA"/>
</dbReference>
<comment type="caution">
    <text evidence="2">The sequence shown here is derived from an EMBL/GenBank/DDBJ whole genome shotgun (WGS) entry which is preliminary data.</text>
</comment>
<organism evidence="2 3">
    <name type="scientific">Candidatus Zambryskibacteria bacterium CG22_combo_CG10-13_8_21_14_all_42_17</name>
    <dbReference type="NCBI Taxonomy" id="1975118"/>
    <lineage>
        <taxon>Bacteria</taxon>
        <taxon>Candidatus Zambryskiibacteriota</taxon>
    </lineage>
</organism>
<evidence type="ECO:0000313" key="3">
    <source>
        <dbReference type="Proteomes" id="UP000229794"/>
    </source>
</evidence>
<accession>A0A2H0BEZ5</accession>
<protein>
    <submittedName>
        <fullName evidence="2">Uncharacterized protein</fullName>
    </submittedName>
</protein>
<evidence type="ECO:0000313" key="2">
    <source>
        <dbReference type="EMBL" id="PIP55600.1"/>
    </source>
</evidence>
<feature type="transmembrane region" description="Helical" evidence="1">
    <location>
        <begin position="12"/>
        <end position="33"/>
    </location>
</feature>
<feature type="transmembrane region" description="Helical" evidence="1">
    <location>
        <begin position="53"/>
        <end position="77"/>
    </location>
</feature>
<gene>
    <name evidence="2" type="ORF">COX06_02395</name>
</gene>